<dbReference type="InterPro" id="IPR036312">
    <property type="entry name" value="Bifun_inhib/LTP/seed_sf"/>
</dbReference>
<dbReference type="SUPFAM" id="SSF47699">
    <property type="entry name" value="Bifunctional inhibitor/lipid-transfer protein/seed storage 2S albumin"/>
    <property type="match status" value="1"/>
</dbReference>
<proteinExistence type="predicted"/>
<dbReference type="PANTHER" id="PTHR35501:SF5">
    <property type="entry name" value="BIFUNCTIONAL INHIBITOR_LIPID-TRANSFER PROTEIN_SEED STORAGE 2S ALBUMIN SUPERFAMILY PROTEIN-RELATED"/>
    <property type="match status" value="1"/>
</dbReference>
<dbReference type="InterPro" id="IPR016140">
    <property type="entry name" value="Bifunc_inhib/LTP/seed_store"/>
</dbReference>
<feature type="domain" description="Bifunctional inhibitor/plant lipid transfer protein/seed storage helical" evidence="2">
    <location>
        <begin position="32"/>
        <end position="92"/>
    </location>
</feature>
<feature type="signal peptide" evidence="1">
    <location>
        <begin position="1"/>
        <end position="29"/>
    </location>
</feature>
<evidence type="ECO:0000313" key="3">
    <source>
        <dbReference type="EMBL" id="RID42626.1"/>
    </source>
</evidence>
<feature type="chain" id="PRO_5017428455" description="Bifunctional inhibitor/plant lipid transfer protein/seed storage helical domain-containing protein" evidence="1">
    <location>
        <begin position="30"/>
        <end position="103"/>
    </location>
</feature>
<dbReference type="EMBL" id="CM010637">
    <property type="protein sequence ID" value="RID42626.1"/>
    <property type="molecule type" value="Genomic_DNA"/>
</dbReference>
<dbReference type="AlphaFoldDB" id="A0A397XWP6"/>
<accession>A0A397XWP6</accession>
<evidence type="ECO:0000259" key="2">
    <source>
        <dbReference type="SMART" id="SM00499"/>
    </source>
</evidence>
<dbReference type="Proteomes" id="UP000264353">
    <property type="component" value="Chromosome A10"/>
</dbReference>
<dbReference type="Pfam" id="PF00234">
    <property type="entry name" value="Tryp_alpha_amyl"/>
    <property type="match status" value="1"/>
</dbReference>
<keyword evidence="1" id="KW-0732">Signal</keyword>
<gene>
    <name evidence="3" type="ORF">BRARA_J02497</name>
</gene>
<evidence type="ECO:0000313" key="4">
    <source>
        <dbReference type="Proteomes" id="UP000264353"/>
    </source>
</evidence>
<dbReference type="SMART" id="SM00499">
    <property type="entry name" value="AAI"/>
    <property type="match status" value="1"/>
</dbReference>
<protein>
    <recommendedName>
        <fullName evidence="2">Bifunctional inhibitor/plant lipid transfer protein/seed storage helical domain-containing protein</fullName>
    </recommendedName>
</protein>
<evidence type="ECO:0000256" key="1">
    <source>
        <dbReference type="SAM" id="SignalP"/>
    </source>
</evidence>
<name>A0A397XWP6_BRACM</name>
<sequence>MEFLKSFTTILFVMFLAMSALETVPMVRAQQCLDNLSNMQVCAPLVLPGAVNPAPNSNCCIALQATNKDCICNALRAATTFTTTCNLPSLDCGKTWIDKFPFC</sequence>
<reference evidence="3 4" key="1">
    <citation type="submission" date="2018-06" db="EMBL/GenBank/DDBJ databases">
        <title>WGS assembly of Brassica rapa FPsc.</title>
        <authorList>
            <person name="Bowman J."/>
            <person name="Kohchi T."/>
            <person name="Yamato K."/>
            <person name="Jenkins J."/>
            <person name="Shu S."/>
            <person name="Ishizaki K."/>
            <person name="Yamaoka S."/>
            <person name="Nishihama R."/>
            <person name="Nakamura Y."/>
            <person name="Berger F."/>
            <person name="Adam C."/>
            <person name="Aki S."/>
            <person name="Althoff F."/>
            <person name="Araki T."/>
            <person name="Arteaga-Vazquez M."/>
            <person name="Balasubrmanian S."/>
            <person name="Bauer D."/>
            <person name="Boehm C."/>
            <person name="Briginshaw L."/>
            <person name="Caballero-Perez J."/>
            <person name="Catarino B."/>
            <person name="Chen F."/>
            <person name="Chiyoda S."/>
            <person name="Chovatia M."/>
            <person name="Davies K."/>
            <person name="Delmans M."/>
            <person name="Demura T."/>
            <person name="Dierschke T."/>
            <person name="Dolan L."/>
            <person name="Dorantes-Acosta A."/>
            <person name="Eklund D."/>
            <person name="Florent S."/>
            <person name="Flores-Sandoval E."/>
            <person name="Fujiyama A."/>
            <person name="Fukuzawa H."/>
            <person name="Galik B."/>
            <person name="Grimanelli D."/>
            <person name="Grimwood J."/>
            <person name="Grossniklaus U."/>
            <person name="Hamada T."/>
            <person name="Haseloff J."/>
            <person name="Hetherington A."/>
            <person name="Higo A."/>
            <person name="Hirakawa Y."/>
            <person name="Hundley H."/>
            <person name="Ikeda Y."/>
            <person name="Inoue K."/>
            <person name="Inoue S."/>
            <person name="Ishida S."/>
            <person name="Jia Q."/>
            <person name="Kakita M."/>
            <person name="Kanazawa T."/>
            <person name="Kawai Y."/>
            <person name="Kawashima T."/>
            <person name="Kennedy M."/>
            <person name="Kinose K."/>
            <person name="Kinoshita T."/>
            <person name="Kohara Y."/>
            <person name="Koide E."/>
            <person name="Komatsu K."/>
            <person name="Kopischke S."/>
            <person name="Kubo M."/>
            <person name="Kyozuka J."/>
            <person name="Lagercrantz U."/>
            <person name="Lin S."/>
            <person name="Lindquist E."/>
            <person name="Lipzen A."/>
            <person name="Lu C."/>
            <person name="Luna E."/>
            <person name="Martienssen R."/>
            <person name="Minamino N."/>
            <person name="Mizutani M."/>
            <person name="Mizutani M."/>
            <person name="Mochizuki N."/>
            <person name="Monte I."/>
            <person name="Mosher R."/>
            <person name="Nagasaki H."/>
            <person name="Nakagami H."/>
            <person name="Naramoto S."/>
            <person name="Nishitani K."/>
            <person name="Ohtani M."/>
            <person name="Okamoto T."/>
            <person name="Okumura M."/>
            <person name="Phillips J."/>
            <person name="Pollak B."/>
            <person name="Reinders A."/>
            <person name="Roevekamp M."/>
            <person name="Sano R."/>
            <person name="Sawa S."/>
            <person name="Schmid M."/>
            <person name="Shirakawa M."/>
            <person name="Solano R."/>
            <person name="Spunde A."/>
            <person name="Suetsugu N."/>
            <person name="Sugano S."/>
            <person name="Sugiyama A."/>
            <person name="Sun R."/>
            <person name="Suzuki Y."/>
            <person name="Takenaka M."/>
            <person name="Takezawa D."/>
            <person name="Tomogane H."/>
            <person name="Tsuzuki M."/>
            <person name="Ueda T."/>
            <person name="Umeda M."/>
            <person name="Ward J."/>
            <person name="Watanabe Y."/>
            <person name="Yazaki K."/>
            <person name="Yokoyama R."/>
            <person name="Yoshitake Y."/>
            <person name="Yotsui I."/>
            <person name="Zachgo S."/>
            <person name="Schmutz J."/>
        </authorList>
    </citation>
    <scope>NUCLEOTIDE SEQUENCE [LARGE SCALE GENOMIC DNA]</scope>
    <source>
        <strain evidence="4">cv. B-3</strain>
    </source>
</reference>
<organism evidence="3 4">
    <name type="scientific">Brassica campestris</name>
    <name type="common">Field mustard</name>
    <dbReference type="NCBI Taxonomy" id="3711"/>
    <lineage>
        <taxon>Eukaryota</taxon>
        <taxon>Viridiplantae</taxon>
        <taxon>Streptophyta</taxon>
        <taxon>Embryophyta</taxon>
        <taxon>Tracheophyta</taxon>
        <taxon>Spermatophyta</taxon>
        <taxon>Magnoliopsida</taxon>
        <taxon>eudicotyledons</taxon>
        <taxon>Gunneridae</taxon>
        <taxon>Pentapetalae</taxon>
        <taxon>rosids</taxon>
        <taxon>malvids</taxon>
        <taxon>Brassicales</taxon>
        <taxon>Brassicaceae</taxon>
        <taxon>Brassiceae</taxon>
        <taxon>Brassica</taxon>
    </lineage>
</organism>
<dbReference type="PANTHER" id="PTHR35501">
    <property type="entry name" value="PROTEIN YY1"/>
    <property type="match status" value="1"/>
</dbReference>